<name>A0A085JLA7_9GAMM</name>
<dbReference type="OrthoDB" id="6555376at2"/>
<accession>A0A085JLA7</accession>
<dbReference type="Gene3D" id="1.25.40.10">
    <property type="entry name" value="Tetratricopeptide repeat domain"/>
    <property type="match status" value="1"/>
</dbReference>
<dbReference type="EMBL" id="JMPR01000016">
    <property type="protein sequence ID" value="KFD21253.1"/>
    <property type="molecule type" value="Genomic_DNA"/>
</dbReference>
<dbReference type="Pfam" id="PF08238">
    <property type="entry name" value="Sel1"/>
    <property type="match status" value="3"/>
</dbReference>
<reference evidence="1 2" key="1">
    <citation type="submission" date="2014-05" db="EMBL/GenBank/DDBJ databases">
        <title>ATOL: Assembling a taxonomically balanced genome-scale reconstruction of the evolutionary history of the Enterobacteriaceae.</title>
        <authorList>
            <person name="Plunkett G.III."/>
            <person name="Neeno-Eckwall E.C."/>
            <person name="Glasner J.D."/>
            <person name="Perna N.T."/>
        </authorList>
    </citation>
    <scope>NUCLEOTIDE SEQUENCE [LARGE SCALE GENOMIC DNA]</scope>
    <source>
        <strain evidence="1 2">ATCC 33301</strain>
    </source>
</reference>
<dbReference type="SMART" id="SM00671">
    <property type="entry name" value="SEL1"/>
    <property type="match status" value="3"/>
</dbReference>
<dbReference type="InterPro" id="IPR011990">
    <property type="entry name" value="TPR-like_helical_dom_sf"/>
</dbReference>
<sequence length="183" mass="20430">MKKTLTLCIAVITLNLTGCSTVGHFFGGLWPRGHESLQDRQSEKILQSHIQQCEQGKVAEDCIRAGSIYELRGGDNDARAMDFYRKALALNSPEAPQAIGHLYENGYGVTQSYREAHRWYEKGAQAGDGNAMLYLANMYRFGRGVDRNSRKALQYARQGCKKGNILACATQKELQKTVRKNPA</sequence>
<dbReference type="PANTHER" id="PTHR11102:SF160">
    <property type="entry name" value="ERAD-ASSOCIATED E3 UBIQUITIN-PROTEIN LIGASE COMPONENT HRD3"/>
    <property type="match status" value="1"/>
</dbReference>
<dbReference type="RefSeq" id="WP_025902128.1">
    <property type="nucleotide sequence ID" value="NZ_ATMJ01000079.1"/>
</dbReference>
<protein>
    <recommendedName>
        <fullName evidence="3">Beta-lactamase</fullName>
    </recommendedName>
</protein>
<dbReference type="PANTHER" id="PTHR11102">
    <property type="entry name" value="SEL-1-LIKE PROTEIN"/>
    <property type="match status" value="1"/>
</dbReference>
<comment type="caution">
    <text evidence="1">The sequence shown here is derived from an EMBL/GenBank/DDBJ whole genome shotgun (WGS) entry which is preliminary data.</text>
</comment>
<gene>
    <name evidence="1" type="ORF">GTPT_0837</name>
</gene>
<dbReference type="InterPro" id="IPR050767">
    <property type="entry name" value="Sel1_AlgK"/>
</dbReference>
<dbReference type="AlphaFoldDB" id="A0A085JLA7"/>
<dbReference type="SUPFAM" id="SSF81901">
    <property type="entry name" value="HCP-like"/>
    <property type="match status" value="1"/>
</dbReference>
<evidence type="ECO:0000313" key="2">
    <source>
        <dbReference type="Proteomes" id="UP000028602"/>
    </source>
</evidence>
<dbReference type="InterPro" id="IPR006597">
    <property type="entry name" value="Sel1-like"/>
</dbReference>
<evidence type="ECO:0000313" key="1">
    <source>
        <dbReference type="EMBL" id="KFD21253.1"/>
    </source>
</evidence>
<organism evidence="1 2">
    <name type="scientific">Tatumella ptyseos ATCC 33301</name>
    <dbReference type="NCBI Taxonomy" id="1005995"/>
    <lineage>
        <taxon>Bacteria</taxon>
        <taxon>Pseudomonadati</taxon>
        <taxon>Pseudomonadota</taxon>
        <taxon>Gammaproteobacteria</taxon>
        <taxon>Enterobacterales</taxon>
        <taxon>Erwiniaceae</taxon>
        <taxon>Tatumella</taxon>
    </lineage>
</organism>
<dbReference type="eggNOG" id="COG0790">
    <property type="taxonomic scope" value="Bacteria"/>
</dbReference>
<dbReference type="Proteomes" id="UP000028602">
    <property type="component" value="Unassembled WGS sequence"/>
</dbReference>
<keyword evidence="2" id="KW-1185">Reference proteome</keyword>
<proteinExistence type="predicted"/>
<evidence type="ECO:0008006" key="3">
    <source>
        <dbReference type="Google" id="ProtNLM"/>
    </source>
</evidence>